<protein>
    <submittedName>
        <fullName evidence="3">Uncharacterized protein</fullName>
    </submittedName>
</protein>
<feature type="transmembrane region" description="Helical" evidence="2">
    <location>
        <begin position="77"/>
        <end position="94"/>
    </location>
</feature>
<keyword evidence="2" id="KW-0472">Membrane</keyword>
<feature type="transmembrane region" description="Helical" evidence="2">
    <location>
        <begin position="140"/>
        <end position="157"/>
    </location>
</feature>
<organism evidence="3 4">
    <name type="scientific">Microcystis aeruginosa NIES-2519</name>
    <dbReference type="NCBI Taxonomy" id="2303981"/>
    <lineage>
        <taxon>Bacteria</taxon>
        <taxon>Bacillati</taxon>
        <taxon>Cyanobacteriota</taxon>
        <taxon>Cyanophyceae</taxon>
        <taxon>Oscillatoriophycideae</taxon>
        <taxon>Chroococcales</taxon>
        <taxon>Microcystaceae</taxon>
        <taxon>Microcystis</taxon>
    </lineage>
</organism>
<dbReference type="EMBL" id="BHVO01000071">
    <property type="protein sequence ID" value="GCA71868.1"/>
    <property type="molecule type" value="Genomic_DNA"/>
</dbReference>
<evidence type="ECO:0000256" key="2">
    <source>
        <dbReference type="SAM" id="Phobius"/>
    </source>
</evidence>
<evidence type="ECO:0000313" key="3">
    <source>
        <dbReference type="EMBL" id="GCA71868.1"/>
    </source>
</evidence>
<evidence type="ECO:0000313" key="4">
    <source>
        <dbReference type="Proteomes" id="UP000323569"/>
    </source>
</evidence>
<dbReference type="AlphaFoldDB" id="A0A5A5R9Z3"/>
<keyword evidence="2" id="KW-1133">Transmembrane helix</keyword>
<feature type="region of interest" description="Disordered" evidence="1">
    <location>
        <begin position="255"/>
        <end position="285"/>
    </location>
</feature>
<evidence type="ECO:0000256" key="1">
    <source>
        <dbReference type="SAM" id="MobiDB-lite"/>
    </source>
</evidence>
<sequence length="285" mass="33088">MVVRYTVNSKFHPENLNKVLNLLDKITRLAEHCKDDGFLKILTSMRITFDAWNIDQLIRKNKSALLEYKDGIIIKQWYVYGILPLLQIFVWIALLPPLLKFTAYLISLIVKVFIAKSITWDNFFKYNSFGGFIQNNLNSFTFWGLIGVFALWICFKINHKDSIYLTDTFAANKEELVKARNELTEGADIIREIELEMERQKQQITVHYSTLGSTIENAISNFLVQKIADGSFQNADLREIKNLIRSTFEEFNVDRTQTPRSNRFGQSPTIATDYNNQDNSDDPFS</sequence>
<dbReference type="Proteomes" id="UP000323569">
    <property type="component" value="Unassembled WGS sequence"/>
</dbReference>
<keyword evidence="2" id="KW-0812">Transmembrane</keyword>
<accession>A0A5A5R9Z3</accession>
<proteinExistence type="predicted"/>
<name>A0A5A5R9Z3_MICAE</name>
<comment type="caution">
    <text evidence="3">The sequence shown here is derived from an EMBL/GenBank/DDBJ whole genome shotgun (WGS) entry which is preliminary data.</text>
</comment>
<dbReference type="RefSeq" id="WP_106908890.1">
    <property type="nucleotide sequence ID" value="NZ_BHVO01000071.1"/>
</dbReference>
<reference evidence="3 4" key="1">
    <citation type="submission" date="2018-09" db="EMBL/GenBank/DDBJ databases">
        <title>Evolutionary history of phycoerythrin pigmentation in the water bloom-forming cyanobacterium Microcystis aeruginosa.</title>
        <authorList>
            <person name="Tanabe Y."/>
            <person name="Tanabe Y."/>
            <person name="Yamaguchi H."/>
        </authorList>
    </citation>
    <scope>NUCLEOTIDE SEQUENCE [LARGE SCALE GENOMIC DNA]</scope>
    <source>
        <strain evidence="3 4">NIES-2519</strain>
    </source>
</reference>
<gene>
    <name evidence="3" type="ORF">MiYa_03411</name>
</gene>
<feature type="compositionally biased region" description="Polar residues" evidence="1">
    <location>
        <begin position="255"/>
        <end position="278"/>
    </location>
</feature>